<keyword evidence="2 7" id="KW-0963">Cytoplasm</keyword>
<evidence type="ECO:0000256" key="5">
    <source>
        <dbReference type="ARBA" id="ARBA00023125"/>
    </source>
</evidence>
<dbReference type="InterPro" id="IPR035644">
    <property type="entry name" value="MraZ_C"/>
</dbReference>
<organism evidence="9 10">
    <name type="scientific">Filimonas lacunae</name>
    <dbReference type="NCBI Taxonomy" id="477680"/>
    <lineage>
        <taxon>Bacteria</taxon>
        <taxon>Pseudomonadati</taxon>
        <taxon>Bacteroidota</taxon>
        <taxon>Chitinophagia</taxon>
        <taxon>Chitinophagales</taxon>
        <taxon>Chitinophagaceae</taxon>
        <taxon>Filimonas</taxon>
    </lineage>
</organism>
<evidence type="ECO:0000256" key="1">
    <source>
        <dbReference type="ARBA" id="ARBA00013860"/>
    </source>
</evidence>
<dbReference type="Pfam" id="PF02381">
    <property type="entry name" value="MraZ"/>
    <property type="match status" value="2"/>
</dbReference>
<comment type="similarity">
    <text evidence="7">Belongs to the MraZ family.</text>
</comment>
<dbReference type="Gene3D" id="3.40.1550.20">
    <property type="entry name" value="Transcriptional regulator MraZ domain"/>
    <property type="match status" value="1"/>
</dbReference>
<dbReference type="GO" id="GO:0009295">
    <property type="term" value="C:nucleoid"/>
    <property type="evidence" value="ECO:0007669"/>
    <property type="project" value="UniProtKB-SubCell"/>
</dbReference>
<dbReference type="AlphaFoldDB" id="A0A173MS39"/>
<keyword evidence="6 7" id="KW-0804">Transcription</keyword>
<dbReference type="HAMAP" id="MF_01008">
    <property type="entry name" value="MraZ"/>
    <property type="match status" value="1"/>
</dbReference>
<dbReference type="InterPro" id="IPR037914">
    <property type="entry name" value="SpoVT-AbrB_sf"/>
</dbReference>
<feature type="domain" description="SpoVT-AbrB" evidence="8">
    <location>
        <begin position="104"/>
        <end position="147"/>
    </location>
</feature>
<dbReference type="GO" id="GO:0000976">
    <property type="term" value="F:transcription cis-regulatory region binding"/>
    <property type="evidence" value="ECO:0007669"/>
    <property type="project" value="TreeGrafter"/>
</dbReference>
<proteinExistence type="inferred from homology"/>
<keyword evidence="3" id="KW-0677">Repeat</keyword>
<gene>
    <name evidence="7" type="primary">mraZ</name>
    <name evidence="9" type="ORF">SAMN05421788_104283</name>
</gene>
<sequence length="175" mass="19744">MAQKWEKVLFCGNKWELSAKILKMIGFLGEYEATLDAKGRFLLPAGFKKQLPEGDNGFVITRGFEKCLSLYPIKSWEPIYNQISQLNDFDHKVRLFRRQFLGGATDVELDSAGRLLLPPTLKEYAGLSKDIILVAASDKIEIWDADKYKQLFEEFSPEDFSSLAQEVMAGGPKAG</sequence>
<dbReference type="InterPro" id="IPR035642">
    <property type="entry name" value="MraZ_N"/>
</dbReference>
<dbReference type="CDD" id="cd16320">
    <property type="entry name" value="MraZ_N"/>
    <property type="match status" value="1"/>
</dbReference>
<dbReference type="InterPro" id="IPR020603">
    <property type="entry name" value="MraZ_dom"/>
</dbReference>
<evidence type="ECO:0000313" key="9">
    <source>
        <dbReference type="EMBL" id="SIT16836.1"/>
    </source>
</evidence>
<evidence type="ECO:0000256" key="2">
    <source>
        <dbReference type="ARBA" id="ARBA00022490"/>
    </source>
</evidence>
<comment type="subunit">
    <text evidence="7">Forms oligomers.</text>
</comment>
<dbReference type="STRING" id="477680.SAMN05421788_104283"/>
<keyword evidence="5 7" id="KW-0238">DNA-binding</keyword>
<dbReference type="SUPFAM" id="SSF89447">
    <property type="entry name" value="AbrB/MazE/MraZ-like"/>
    <property type="match status" value="1"/>
</dbReference>
<evidence type="ECO:0000313" key="10">
    <source>
        <dbReference type="Proteomes" id="UP000186917"/>
    </source>
</evidence>
<evidence type="ECO:0000256" key="4">
    <source>
        <dbReference type="ARBA" id="ARBA00023015"/>
    </source>
</evidence>
<accession>A0A173MS39</accession>
<dbReference type="PANTHER" id="PTHR34701">
    <property type="entry name" value="TRANSCRIPTIONAL REGULATOR MRAZ"/>
    <property type="match status" value="1"/>
</dbReference>
<dbReference type="Proteomes" id="UP000186917">
    <property type="component" value="Unassembled WGS sequence"/>
</dbReference>
<dbReference type="NCBIfam" id="TIGR00242">
    <property type="entry name" value="division/cell wall cluster transcriptional repressor MraZ"/>
    <property type="match status" value="1"/>
</dbReference>
<dbReference type="InterPro" id="IPR007159">
    <property type="entry name" value="SpoVT-AbrB_dom"/>
</dbReference>
<dbReference type="GO" id="GO:0003700">
    <property type="term" value="F:DNA-binding transcription factor activity"/>
    <property type="evidence" value="ECO:0007669"/>
    <property type="project" value="UniProtKB-UniRule"/>
</dbReference>
<dbReference type="GO" id="GO:0005737">
    <property type="term" value="C:cytoplasm"/>
    <property type="evidence" value="ECO:0007669"/>
    <property type="project" value="UniProtKB-UniRule"/>
</dbReference>
<evidence type="ECO:0000256" key="7">
    <source>
        <dbReference type="HAMAP-Rule" id="MF_01008"/>
    </source>
</evidence>
<evidence type="ECO:0000259" key="8">
    <source>
        <dbReference type="PROSITE" id="PS51740"/>
    </source>
</evidence>
<dbReference type="EMBL" id="FTOR01000004">
    <property type="protein sequence ID" value="SIT16836.1"/>
    <property type="molecule type" value="Genomic_DNA"/>
</dbReference>
<comment type="subcellular location">
    <subcellularLocation>
        <location evidence="7">Cytoplasm</location>
        <location evidence="7">Nucleoid</location>
    </subcellularLocation>
</comment>
<dbReference type="CDD" id="cd16321">
    <property type="entry name" value="MraZ_C"/>
    <property type="match status" value="1"/>
</dbReference>
<keyword evidence="4 7" id="KW-0805">Transcription regulation</keyword>
<dbReference type="GO" id="GO:2000143">
    <property type="term" value="P:negative regulation of DNA-templated transcription initiation"/>
    <property type="evidence" value="ECO:0007669"/>
    <property type="project" value="TreeGrafter"/>
</dbReference>
<protein>
    <recommendedName>
        <fullName evidence="1 7">Transcriptional regulator MraZ</fullName>
    </recommendedName>
</protein>
<dbReference type="KEGG" id="fln:FLA_6408"/>
<dbReference type="PANTHER" id="PTHR34701:SF1">
    <property type="entry name" value="TRANSCRIPTIONAL REGULATOR MRAZ"/>
    <property type="match status" value="1"/>
</dbReference>
<reference evidence="10" key="1">
    <citation type="submission" date="2017-01" db="EMBL/GenBank/DDBJ databases">
        <authorList>
            <person name="Varghese N."/>
            <person name="Submissions S."/>
        </authorList>
    </citation>
    <scope>NUCLEOTIDE SEQUENCE [LARGE SCALE GENOMIC DNA]</scope>
    <source>
        <strain evidence="10">DSM 21054</strain>
    </source>
</reference>
<evidence type="ECO:0000256" key="3">
    <source>
        <dbReference type="ARBA" id="ARBA00022737"/>
    </source>
</evidence>
<name>A0A173MS39_9BACT</name>
<feature type="domain" description="SpoVT-AbrB" evidence="8">
    <location>
        <begin position="30"/>
        <end position="75"/>
    </location>
</feature>
<keyword evidence="10" id="KW-1185">Reference proteome</keyword>
<dbReference type="PROSITE" id="PS51740">
    <property type="entry name" value="SPOVT_ABRB"/>
    <property type="match status" value="2"/>
</dbReference>
<evidence type="ECO:0000256" key="6">
    <source>
        <dbReference type="ARBA" id="ARBA00023163"/>
    </source>
</evidence>
<dbReference type="InterPro" id="IPR003444">
    <property type="entry name" value="MraZ"/>
</dbReference>
<dbReference type="InterPro" id="IPR038619">
    <property type="entry name" value="MraZ_sf"/>
</dbReference>